<proteinExistence type="predicted"/>
<name>A0A1F5QC32_9BACT</name>
<dbReference type="InterPro" id="IPR001602">
    <property type="entry name" value="UPF0047_YjbQ-like"/>
</dbReference>
<dbReference type="Pfam" id="PF01894">
    <property type="entry name" value="YjbQ"/>
    <property type="match status" value="1"/>
</dbReference>
<accession>A0A1F5QC32</accession>
<dbReference type="AlphaFoldDB" id="A0A1F5QC32"/>
<protein>
    <recommendedName>
        <fullName evidence="3">Secondary thiamine-phosphate synthase enzyme</fullName>
    </recommendedName>
</protein>
<gene>
    <name evidence="1" type="ORF">A3J05_01730</name>
</gene>
<dbReference type="InterPro" id="IPR035917">
    <property type="entry name" value="YjbQ-like_sf"/>
</dbReference>
<comment type="caution">
    <text evidence="1">The sequence shown here is derived from an EMBL/GenBank/DDBJ whole genome shotgun (WGS) entry which is preliminary data.</text>
</comment>
<dbReference type="Gene3D" id="2.60.120.460">
    <property type="entry name" value="YjbQ-like"/>
    <property type="match status" value="1"/>
</dbReference>
<evidence type="ECO:0000313" key="2">
    <source>
        <dbReference type="Proteomes" id="UP000177235"/>
    </source>
</evidence>
<evidence type="ECO:0000313" key="1">
    <source>
        <dbReference type="EMBL" id="OGE99708.1"/>
    </source>
</evidence>
<organism evidence="1 2">
    <name type="scientific">Candidatus Doudnabacteria bacterium RIFCSPLOWO2_02_FULL_48_13</name>
    <dbReference type="NCBI Taxonomy" id="1817845"/>
    <lineage>
        <taxon>Bacteria</taxon>
        <taxon>Candidatus Doudnaibacteriota</taxon>
    </lineage>
</organism>
<dbReference type="Proteomes" id="UP000177235">
    <property type="component" value="Unassembled WGS sequence"/>
</dbReference>
<reference evidence="1 2" key="1">
    <citation type="journal article" date="2016" name="Nat. Commun.">
        <title>Thousands of microbial genomes shed light on interconnected biogeochemical processes in an aquifer system.</title>
        <authorList>
            <person name="Anantharaman K."/>
            <person name="Brown C.T."/>
            <person name="Hug L.A."/>
            <person name="Sharon I."/>
            <person name="Castelle C.J."/>
            <person name="Probst A.J."/>
            <person name="Thomas B.C."/>
            <person name="Singh A."/>
            <person name="Wilkins M.J."/>
            <person name="Karaoz U."/>
            <person name="Brodie E.L."/>
            <person name="Williams K.H."/>
            <person name="Hubbard S.S."/>
            <person name="Banfield J.F."/>
        </authorList>
    </citation>
    <scope>NUCLEOTIDE SEQUENCE [LARGE SCALE GENOMIC DNA]</scope>
</reference>
<dbReference type="SUPFAM" id="SSF111038">
    <property type="entry name" value="YjbQ-like"/>
    <property type="match status" value="1"/>
</dbReference>
<evidence type="ECO:0008006" key="3">
    <source>
        <dbReference type="Google" id="ProtNLM"/>
    </source>
</evidence>
<sequence>MEAAKGAVFNRRRTGIPPHNIKNMKEIGNILEGGEQYMFQTILTIKTGSRLEVVEITDQINELVKNHNIERGMVLLSMLHSTAALTTVAFKPGKDLEILESLEPDIPADYGHLRGYFHLPHHLMSALLQQSLVLPIKDNQLLLGPTQKLGLVEFNGPRPRQIAVMIFDHEWLKEPVLTLKQINYE</sequence>
<dbReference type="EMBL" id="MFFF01000017">
    <property type="protein sequence ID" value="OGE99708.1"/>
    <property type="molecule type" value="Genomic_DNA"/>
</dbReference>